<accession>A0A368RWN0</accession>
<protein>
    <recommendedName>
        <fullName evidence="2">Cysteine-rich transmembrane CYSTM domain-containing protein</fullName>
    </recommendedName>
</protein>
<reference evidence="1" key="2">
    <citation type="submission" date="2015-07" db="EMBL/GenBank/DDBJ databases">
        <authorList>
            <person name="Noorani M."/>
        </authorList>
    </citation>
    <scope>NUCLEOTIDE SEQUENCE</scope>
    <source>
        <strain evidence="1">Yugu1</strain>
    </source>
</reference>
<dbReference type="AlphaFoldDB" id="A0A368RWN0"/>
<organism evidence="1">
    <name type="scientific">Setaria italica</name>
    <name type="common">Foxtail millet</name>
    <name type="synonym">Panicum italicum</name>
    <dbReference type="NCBI Taxonomy" id="4555"/>
    <lineage>
        <taxon>Eukaryota</taxon>
        <taxon>Viridiplantae</taxon>
        <taxon>Streptophyta</taxon>
        <taxon>Embryophyta</taxon>
        <taxon>Tracheophyta</taxon>
        <taxon>Spermatophyta</taxon>
        <taxon>Magnoliopsida</taxon>
        <taxon>Liliopsida</taxon>
        <taxon>Poales</taxon>
        <taxon>Poaceae</taxon>
        <taxon>PACMAD clade</taxon>
        <taxon>Panicoideae</taxon>
        <taxon>Panicodae</taxon>
        <taxon>Paniceae</taxon>
        <taxon>Cenchrinae</taxon>
        <taxon>Setaria</taxon>
    </lineage>
</organism>
<gene>
    <name evidence="1" type="ORF">SETIT_7G169100v2</name>
</gene>
<name>A0A368RWN0_SETIT</name>
<proteinExistence type="predicted"/>
<sequence>MDPPPAAAAWSPQVPLLPPAPEPVRDGRLRLCLWFLSCCGLLTCCCPPMSEPVPPPL</sequence>
<dbReference type="EMBL" id="CM003534">
    <property type="protein sequence ID" value="RCV34561.1"/>
    <property type="molecule type" value="Genomic_DNA"/>
</dbReference>
<evidence type="ECO:0008006" key="2">
    <source>
        <dbReference type="Google" id="ProtNLM"/>
    </source>
</evidence>
<reference evidence="1" key="1">
    <citation type="journal article" date="2012" name="Nat. Biotechnol.">
        <title>Reference genome sequence of the model plant Setaria.</title>
        <authorList>
            <person name="Bennetzen J.L."/>
            <person name="Schmutz J."/>
            <person name="Wang H."/>
            <person name="Percifield R."/>
            <person name="Hawkins J."/>
            <person name="Pontaroli A.C."/>
            <person name="Estep M."/>
            <person name="Feng L."/>
            <person name="Vaughn J.N."/>
            <person name="Grimwood J."/>
            <person name="Jenkins J."/>
            <person name="Barry K."/>
            <person name="Lindquist E."/>
            <person name="Hellsten U."/>
            <person name="Deshpande S."/>
            <person name="Wang X."/>
            <person name="Wu X."/>
            <person name="Mitros T."/>
            <person name="Triplett J."/>
            <person name="Yang X."/>
            <person name="Ye C.Y."/>
            <person name="Mauro-Herrera M."/>
            <person name="Wang L."/>
            <person name="Li P."/>
            <person name="Sharma M."/>
            <person name="Sharma R."/>
            <person name="Ronald P.C."/>
            <person name="Panaud O."/>
            <person name="Kellogg E.A."/>
            <person name="Brutnell T.P."/>
            <person name="Doust A.N."/>
            <person name="Tuskan G.A."/>
            <person name="Rokhsar D."/>
            <person name="Devos K.M."/>
        </authorList>
    </citation>
    <scope>NUCLEOTIDE SEQUENCE [LARGE SCALE GENOMIC DNA]</scope>
    <source>
        <strain evidence="1">Yugu1</strain>
    </source>
</reference>
<evidence type="ECO:0000313" key="1">
    <source>
        <dbReference type="EMBL" id="RCV34561.1"/>
    </source>
</evidence>